<dbReference type="EMBL" id="JANHOG010000258">
    <property type="protein sequence ID" value="KAJ3556249.1"/>
    <property type="molecule type" value="Genomic_DNA"/>
</dbReference>
<name>A0ACC1T9C9_9APHY</name>
<comment type="caution">
    <text evidence="1">The sequence shown here is derived from an EMBL/GenBank/DDBJ whole genome shotgun (WGS) entry which is preliminary data.</text>
</comment>
<keyword evidence="2" id="KW-1185">Reference proteome</keyword>
<organism evidence="1 2">
    <name type="scientific">Phlebia brevispora</name>
    <dbReference type="NCBI Taxonomy" id="194682"/>
    <lineage>
        <taxon>Eukaryota</taxon>
        <taxon>Fungi</taxon>
        <taxon>Dikarya</taxon>
        <taxon>Basidiomycota</taxon>
        <taxon>Agaricomycotina</taxon>
        <taxon>Agaricomycetes</taxon>
        <taxon>Polyporales</taxon>
        <taxon>Meruliaceae</taxon>
        <taxon>Phlebia</taxon>
    </lineage>
</organism>
<evidence type="ECO:0000313" key="2">
    <source>
        <dbReference type="Proteomes" id="UP001148662"/>
    </source>
</evidence>
<reference evidence="1" key="1">
    <citation type="submission" date="2022-07" db="EMBL/GenBank/DDBJ databases">
        <title>Genome Sequence of Phlebia brevispora.</title>
        <authorList>
            <person name="Buettner E."/>
        </authorList>
    </citation>
    <scope>NUCLEOTIDE SEQUENCE</scope>
    <source>
        <strain evidence="1">MPL23</strain>
    </source>
</reference>
<dbReference type="Proteomes" id="UP001148662">
    <property type="component" value="Unassembled WGS sequence"/>
</dbReference>
<gene>
    <name evidence="1" type="ORF">NM688_g2133</name>
</gene>
<accession>A0ACC1T9C9</accession>
<protein>
    <submittedName>
        <fullName evidence="1">Uncharacterized protein</fullName>
    </submittedName>
</protein>
<proteinExistence type="predicted"/>
<evidence type="ECO:0000313" key="1">
    <source>
        <dbReference type="EMBL" id="KAJ3556249.1"/>
    </source>
</evidence>
<sequence length="311" mass="34967">MDVFVTLGGSSDSTWSDNNERTLLEPYYHVTSVPGKDIRGQMIEAFNLWLQVPDAPLKVISKIVKMLHNASLLVDDIEDGSQLRRGIPVAHKIYGVPQTINSANYAYFLAFRELASLSELPVEQDPSANTDAQDVSRIFSKADVYRVVTDEMLALHRGQGLDLFWRDALQCPSQDEYIEMVNNKTGGLFRLAVKLMMIYSTANSDIDYIPLYSDNKGFAEDLTEGKFSFPIVHGIQAEPSGRQLLNVLQKRPATPTLKIFAINYLEERTKSFDYTRSVLQTLERQISGELERLGGNPGLQKIMDALRVLSQ</sequence>